<keyword evidence="4" id="KW-1185">Reference proteome</keyword>
<dbReference type="PIRSF" id="PIRSF004548">
    <property type="entry name" value="CreD"/>
    <property type="match status" value="1"/>
</dbReference>
<gene>
    <name evidence="3" type="ORF">TTRE_0000635701</name>
</gene>
<dbReference type="NCBIfam" id="NF008712">
    <property type="entry name" value="PRK11715.1-1"/>
    <property type="match status" value="1"/>
</dbReference>
<keyword evidence="1" id="KW-0812">Transmembrane</keyword>
<evidence type="ECO:0000313" key="3">
    <source>
        <dbReference type="EMBL" id="CDW58056.1"/>
    </source>
</evidence>
<dbReference type="PANTHER" id="PTHR30092">
    <property type="entry name" value="INNER MEMBRANE PROTEIN CRED"/>
    <property type="match status" value="1"/>
</dbReference>
<sequence>MTTLFGAVLLLLIPIMLIRQVIVERADYRSDVEDAIRQSTSGPQKLVGPLIAIPVTELYTVQEEDKTVERKRSFIHFWLPESLMVDGNQNVEERKIGIYTGQVWHSDLTLKADFDVSRLSELDAPNITFGKPFIVISVGDARGIGVVKAPEVNGTALTIEPGTGLEQGGQGVHIPLPEGDWRKQNLKLNMALNLSGTGDLSVVPAGRNSEMTLTSNWPHPSFLGDFLPAKREVSESGFQAQWQSSWFANNLGERFASGNDTGWENFPAFSVAVTTPADQYQLTDRATKYAILLIALTFMAFFVFETLTAQRLHPMQYLLVGLSLVMFYLLLLALSEHTGFTVAWIIASLIGALMNGIYLQAVLKGWRNSMLFTLALLLLDGVMWGLLNSADSALLLGTSVLVVALAGMMFVTRNIDWYAFSLPKMKASKEVTTDDELRIWK</sequence>
<reference evidence="3" key="2">
    <citation type="submission" date="2014-03" db="EMBL/GenBank/DDBJ databases">
        <title>The whipworm genome and dual-species transcriptomics of an intimate host-pathogen interaction.</title>
        <authorList>
            <person name="Foth B.J."/>
            <person name="Tsai I.J."/>
            <person name="Reid A.J."/>
            <person name="Bancroft A.J."/>
            <person name="Nichol S."/>
            <person name="Tracey A."/>
            <person name="Holroyd N."/>
            <person name="Cotton J.A."/>
            <person name="Stanley E.J."/>
            <person name="Zarowiecki M."/>
            <person name="Liu J.Z."/>
            <person name="Huckvale T."/>
            <person name="Cooper P.J."/>
            <person name="Grencis R.K."/>
            <person name="Berriman M."/>
        </authorList>
    </citation>
    <scope>NUCLEOTIDE SEQUENCE [LARGE SCALE GENOMIC DNA]</scope>
</reference>
<proteinExistence type="predicted"/>
<evidence type="ECO:0000313" key="4">
    <source>
        <dbReference type="Proteomes" id="UP000030665"/>
    </source>
</evidence>
<reference evidence="3" key="1">
    <citation type="submission" date="2014-01" db="EMBL/GenBank/DDBJ databases">
        <authorList>
            <person name="Aslett M."/>
        </authorList>
    </citation>
    <scope>NUCLEOTIDE SEQUENCE</scope>
</reference>
<keyword evidence="2" id="KW-0732">Signal</keyword>
<feature type="transmembrane region" description="Helical" evidence="1">
    <location>
        <begin position="393"/>
        <end position="411"/>
    </location>
</feature>
<dbReference type="PANTHER" id="PTHR30092:SF0">
    <property type="entry name" value="INNER MEMBRANE PROTEIN CRED"/>
    <property type="match status" value="1"/>
</dbReference>
<feature type="transmembrane region" description="Helical" evidence="1">
    <location>
        <begin position="316"/>
        <end position="334"/>
    </location>
</feature>
<feature type="transmembrane region" description="Helical" evidence="1">
    <location>
        <begin position="286"/>
        <end position="304"/>
    </location>
</feature>
<dbReference type="Pfam" id="PF06123">
    <property type="entry name" value="CreD"/>
    <property type="match status" value="1"/>
</dbReference>
<dbReference type="AlphaFoldDB" id="A0A077ZCC9"/>
<organism evidence="3 4">
    <name type="scientific">Trichuris trichiura</name>
    <name type="common">Whipworm</name>
    <name type="synonym">Trichocephalus trichiurus</name>
    <dbReference type="NCBI Taxonomy" id="36087"/>
    <lineage>
        <taxon>Eukaryota</taxon>
        <taxon>Metazoa</taxon>
        <taxon>Ecdysozoa</taxon>
        <taxon>Nematoda</taxon>
        <taxon>Enoplea</taxon>
        <taxon>Dorylaimia</taxon>
        <taxon>Trichinellida</taxon>
        <taxon>Trichuridae</taxon>
        <taxon>Trichuris</taxon>
    </lineage>
</organism>
<dbReference type="EMBL" id="HG806257">
    <property type="protein sequence ID" value="CDW58056.1"/>
    <property type="molecule type" value="Genomic_DNA"/>
</dbReference>
<keyword evidence="1" id="KW-1133">Transmembrane helix</keyword>
<dbReference type="GO" id="GO:0005886">
    <property type="term" value="C:plasma membrane"/>
    <property type="evidence" value="ECO:0007669"/>
    <property type="project" value="TreeGrafter"/>
</dbReference>
<feature type="chain" id="PRO_5001728719" evidence="2">
    <location>
        <begin position="21"/>
        <end position="441"/>
    </location>
</feature>
<protein>
    <submittedName>
        <fullName evidence="3">CreD domain containing protein</fullName>
    </submittedName>
</protein>
<accession>A0A077ZCC9</accession>
<feature type="signal peptide" evidence="2">
    <location>
        <begin position="1"/>
        <end position="20"/>
    </location>
</feature>
<keyword evidence="1" id="KW-0472">Membrane</keyword>
<evidence type="ECO:0000256" key="2">
    <source>
        <dbReference type="SAM" id="SignalP"/>
    </source>
</evidence>
<evidence type="ECO:0000256" key="1">
    <source>
        <dbReference type="SAM" id="Phobius"/>
    </source>
</evidence>
<dbReference type="InterPro" id="IPR010364">
    <property type="entry name" value="Uncharacterised_IM_CreD"/>
</dbReference>
<feature type="transmembrane region" description="Helical" evidence="1">
    <location>
        <begin position="340"/>
        <end position="358"/>
    </location>
</feature>
<name>A0A077ZCC9_TRITR</name>
<dbReference type="Proteomes" id="UP000030665">
    <property type="component" value="Unassembled WGS sequence"/>
</dbReference>